<protein>
    <recommendedName>
        <fullName evidence="1">Thioredoxin domain-containing protein</fullName>
    </recommendedName>
</protein>
<evidence type="ECO:0000313" key="3">
    <source>
        <dbReference type="Proteomes" id="UP000275772"/>
    </source>
</evidence>
<dbReference type="PANTHER" id="PTHR10438">
    <property type="entry name" value="THIOREDOXIN"/>
    <property type="match status" value="1"/>
</dbReference>
<evidence type="ECO:0000313" key="2">
    <source>
        <dbReference type="EMBL" id="SZE99526.1"/>
    </source>
</evidence>
<dbReference type="Proteomes" id="UP000275772">
    <property type="component" value="Unassembled WGS sequence"/>
</dbReference>
<proteinExistence type="predicted"/>
<dbReference type="SUPFAM" id="SSF52833">
    <property type="entry name" value="Thioredoxin-like"/>
    <property type="match status" value="1"/>
</dbReference>
<dbReference type="InterPro" id="IPR050620">
    <property type="entry name" value="Thioredoxin_H-type-like"/>
</dbReference>
<dbReference type="VEuPathDB" id="FungiDB:BLGHR1_10277"/>
<reference evidence="2 3" key="1">
    <citation type="submission" date="2017-11" db="EMBL/GenBank/DDBJ databases">
        <authorList>
            <person name="Kracher B."/>
        </authorList>
    </citation>
    <scope>NUCLEOTIDE SEQUENCE [LARGE SCALE GENOMIC DNA]</scope>
    <source>
        <strain evidence="2 3">RACE1</strain>
    </source>
</reference>
<organism evidence="2 3">
    <name type="scientific">Blumeria hordei</name>
    <name type="common">Barley powdery mildew</name>
    <name type="synonym">Blumeria graminis f. sp. hordei</name>
    <dbReference type="NCBI Taxonomy" id="2867405"/>
    <lineage>
        <taxon>Eukaryota</taxon>
        <taxon>Fungi</taxon>
        <taxon>Dikarya</taxon>
        <taxon>Ascomycota</taxon>
        <taxon>Pezizomycotina</taxon>
        <taxon>Leotiomycetes</taxon>
        <taxon>Erysiphales</taxon>
        <taxon>Erysiphaceae</taxon>
        <taxon>Blumeria</taxon>
    </lineage>
</organism>
<dbReference type="InterPro" id="IPR036249">
    <property type="entry name" value="Thioredoxin-like_sf"/>
</dbReference>
<dbReference type="Pfam" id="PF00085">
    <property type="entry name" value="Thioredoxin"/>
    <property type="match status" value="1"/>
</dbReference>
<dbReference type="AlphaFoldDB" id="A0A383UH22"/>
<feature type="domain" description="Thioredoxin" evidence="1">
    <location>
        <begin position="11"/>
        <end position="93"/>
    </location>
</feature>
<evidence type="ECO:0000259" key="1">
    <source>
        <dbReference type="Pfam" id="PF00085"/>
    </source>
</evidence>
<dbReference type="EMBL" id="UNSH01000001">
    <property type="protein sequence ID" value="SZE99526.1"/>
    <property type="molecule type" value="Genomic_DNA"/>
</dbReference>
<dbReference type="Gene3D" id="3.40.30.10">
    <property type="entry name" value="Glutaredoxin"/>
    <property type="match status" value="1"/>
</dbReference>
<dbReference type="InterPro" id="IPR013766">
    <property type="entry name" value="Thioredoxin_domain"/>
</dbReference>
<name>A0A383UH22_BLUHO</name>
<sequence>MSTHDAKSVCEFDEYIENHNKVVAAFVVEDNDNCKKLVPEFKAFSTNYPDIDFVLVDTKKIPDLCYDYCIRDFPTFVYFKGGKRYQEVVGPDKVRVEEVIRFLRSA</sequence>
<gene>
    <name evidence="2" type="ORF">BLGHR1_10277</name>
</gene>
<dbReference type="PANTHER" id="PTHR10438:SF468">
    <property type="entry name" value="THIOREDOXIN-1-RELATED"/>
    <property type="match status" value="1"/>
</dbReference>
<dbReference type="CDD" id="cd02947">
    <property type="entry name" value="TRX_family"/>
    <property type="match status" value="1"/>
</dbReference>
<accession>A0A383UH22</accession>